<evidence type="ECO:0000313" key="11">
    <source>
        <dbReference type="Proteomes" id="UP000467841"/>
    </source>
</evidence>
<dbReference type="InterPro" id="IPR027417">
    <property type="entry name" value="P-loop_NTPase"/>
</dbReference>
<dbReference type="Gene3D" id="3.40.50.300">
    <property type="entry name" value="P-loop containing nucleotide triphosphate hydrolases"/>
    <property type="match status" value="1"/>
</dbReference>
<dbReference type="PRINTS" id="PR00364">
    <property type="entry name" value="DISEASERSIST"/>
</dbReference>
<dbReference type="GO" id="GO:0005524">
    <property type="term" value="F:ATP binding"/>
    <property type="evidence" value="ECO:0007669"/>
    <property type="project" value="UniProtKB-KW"/>
</dbReference>
<dbReference type="Pfam" id="PF13855">
    <property type="entry name" value="LRR_8"/>
    <property type="match status" value="1"/>
</dbReference>
<dbReference type="Pfam" id="PF00931">
    <property type="entry name" value="NB-ARC"/>
    <property type="match status" value="1"/>
</dbReference>
<keyword evidence="5" id="KW-0611">Plant defense</keyword>
<dbReference type="Pfam" id="PF23559">
    <property type="entry name" value="WHD_DRP"/>
    <property type="match status" value="1"/>
</dbReference>
<sequence>MGNCVSLSLDQVLLQACSCFFGDGNYIHRMEANLEALKNTKEELEQRRADLLRRVVIEEDNGLQRLAQVQGRCSRVEGVVSQVDDLLGARSTETRTLCLFGYCSENCISSYDYGERVFRKLKEVEALLFRGVFEVVAENSPASKVEKKHIKSTVGLESMVDKAWNCLMEDGPRTLGLYGMGGVGKTTLLARINNKFLEVLNEFDVVLWAVVSKDLQTESIQKQILKRLGLAKKWEHETEEEKASAIYKNLERKKFVLLLDDLSSKVDLNKVGVPPVTLQNGSKIVFTTRSMGICKDMEADDEMKVNCLSPGEAWELFRKTVGEVPLKSHDIATLARKVADKCCGLPLALYVIGKAMACKGTIQEWRHAISVLDKSSHEFPGMEKQILPILKFSYDSLKDEKAKACFRYCSLFPEDYEMKNEELMEYWICEGFLDVDGDEDGPNNQGHDIIGSLLVAHLLMDCEFTTAEVKLHDVIREMALWIVSIFGKDKETHCVKPGARLRQIPEDIKWEVVKRISLMNNQIAEISCSPKCPNLSTLLLRNNQLVSISGAFFQFMPALVVLDLSGNKDLVGLPEEISNLGSLKYLNLSDTSIKSLPVGLKELRKLIDLNLECAHQLESIAGIVRKFTKSAATIEDAKILEQIQGKERLASSIRALSLRDLSAEVIKLNAVALKSLERFVIFTSNIYEIKIVWESNETGEVPGFKQLFSVDIEDLEGPKDLTWLLFAQNLTSLCVDRSPKIEEIINKEKGMSITLMHPNICAPFEKLESLHLNDMAGLKRICCNPPALSSLRTLIVENCPELPKAATVFPGRV</sequence>
<dbReference type="Gene3D" id="1.10.8.430">
    <property type="entry name" value="Helical domain of apoptotic protease-activating factors"/>
    <property type="match status" value="1"/>
</dbReference>
<evidence type="ECO:0000256" key="3">
    <source>
        <dbReference type="ARBA" id="ARBA00022737"/>
    </source>
</evidence>
<dbReference type="InterPro" id="IPR001611">
    <property type="entry name" value="Leu-rich_rpt"/>
</dbReference>
<dbReference type="Proteomes" id="UP000467841">
    <property type="component" value="Unassembled WGS sequence"/>
</dbReference>
<reference evidence="10" key="1">
    <citation type="submission" date="2020-01" db="EMBL/GenBank/DDBJ databases">
        <authorList>
            <person name="Mishra B."/>
        </authorList>
    </citation>
    <scope>NUCLEOTIDE SEQUENCE [LARGE SCALE GENOMIC DNA]</scope>
</reference>
<keyword evidence="2" id="KW-0433">Leucine-rich repeat</keyword>
<dbReference type="SUPFAM" id="SSF52540">
    <property type="entry name" value="P-loop containing nucleoside triphosphate hydrolases"/>
    <property type="match status" value="1"/>
</dbReference>
<evidence type="ECO:0000259" key="9">
    <source>
        <dbReference type="Pfam" id="PF23559"/>
    </source>
</evidence>
<evidence type="ECO:0000256" key="2">
    <source>
        <dbReference type="ARBA" id="ARBA00022614"/>
    </source>
</evidence>
<evidence type="ECO:0000313" key="10">
    <source>
        <dbReference type="EMBL" id="CAA7040771.1"/>
    </source>
</evidence>
<dbReference type="InterPro" id="IPR032675">
    <property type="entry name" value="LRR_dom_sf"/>
</dbReference>
<keyword evidence="6" id="KW-0067">ATP-binding</keyword>
<evidence type="ECO:0000259" key="8">
    <source>
        <dbReference type="Pfam" id="PF00931"/>
    </source>
</evidence>
<gene>
    <name evidence="10" type="ORF">MERR_LOCUS28006</name>
</gene>
<comment type="similarity">
    <text evidence="1">Belongs to the disease resistance NB-LRR family.</text>
</comment>
<keyword evidence="7" id="KW-0175">Coiled coil</keyword>
<dbReference type="PANTHER" id="PTHR33463">
    <property type="entry name" value="NB-ARC DOMAIN-CONTAINING PROTEIN-RELATED"/>
    <property type="match status" value="1"/>
</dbReference>
<evidence type="ECO:0000256" key="1">
    <source>
        <dbReference type="ARBA" id="ARBA00008894"/>
    </source>
</evidence>
<protein>
    <submittedName>
        <fullName evidence="10">Uncharacterized protein</fullName>
    </submittedName>
</protein>
<proteinExistence type="inferred from homology"/>
<name>A0A6D2JLE6_9BRAS</name>
<dbReference type="Gene3D" id="1.10.10.10">
    <property type="entry name" value="Winged helix-like DNA-binding domain superfamily/Winged helix DNA-binding domain"/>
    <property type="match status" value="1"/>
</dbReference>
<feature type="coiled-coil region" evidence="7">
    <location>
        <begin position="27"/>
        <end position="61"/>
    </location>
</feature>
<dbReference type="FunFam" id="3.40.50.300:FF:001091">
    <property type="entry name" value="Probable disease resistance protein At1g61300"/>
    <property type="match status" value="1"/>
</dbReference>
<comment type="caution">
    <text evidence="10">The sequence shown here is derived from an EMBL/GenBank/DDBJ whole genome shotgun (WGS) entry which is preliminary data.</text>
</comment>
<dbReference type="FunFam" id="1.10.8.430:FF:000003">
    <property type="entry name" value="Probable disease resistance protein At5g66910"/>
    <property type="match status" value="1"/>
</dbReference>
<evidence type="ECO:0000256" key="6">
    <source>
        <dbReference type="ARBA" id="ARBA00022840"/>
    </source>
</evidence>
<feature type="domain" description="NB-ARC" evidence="8">
    <location>
        <begin position="157"/>
        <end position="324"/>
    </location>
</feature>
<dbReference type="OrthoDB" id="664960at2759"/>
<keyword evidence="11" id="KW-1185">Reference proteome</keyword>
<dbReference type="InterPro" id="IPR058922">
    <property type="entry name" value="WHD_DRP"/>
</dbReference>
<organism evidence="10 11">
    <name type="scientific">Microthlaspi erraticum</name>
    <dbReference type="NCBI Taxonomy" id="1685480"/>
    <lineage>
        <taxon>Eukaryota</taxon>
        <taxon>Viridiplantae</taxon>
        <taxon>Streptophyta</taxon>
        <taxon>Embryophyta</taxon>
        <taxon>Tracheophyta</taxon>
        <taxon>Spermatophyta</taxon>
        <taxon>Magnoliopsida</taxon>
        <taxon>eudicotyledons</taxon>
        <taxon>Gunneridae</taxon>
        <taxon>Pentapetalae</taxon>
        <taxon>rosids</taxon>
        <taxon>malvids</taxon>
        <taxon>Brassicales</taxon>
        <taxon>Brassicaceae</taxon>
        <taxon>Coluteocarpeae</taxon>
        <taxon>Microthlaspi</taxon>
    </lineage>
</organism>
<dbReference type="FunFam" id="1.10.10.10:FF:000322">
    <property type="entry name" value="Probable disease resistance protein At1g63360"/>
    <property type="match status" value="1"/>
</dbReference>
<dbReference type="InterPro" id="IPR042197">
    <property type="entry name" value="Apaf_helical"/>
</dbReference>
<evidence type="ECO:0000256" key="4">
    <source>
        <dbReference type="ARBA" id="ARBA00022741"/>
    </source>
</evidence>
<dbReference type="InterPro" id="IPR036388">
    <property type="entry name" value="WH-like_DNA-bd_sf"/>
</dbReference>
<feature type="domain" description="Disease resistance protein winged helix" evidence="9">
    <location>
        <begin position="411"/>
        <end position="479"/>
    </location>
</feature>
<dbReference type="EMBL" id="CACVBM020001234">
    <property type="protein sequence ID" value="CAA7040771.1"/>
    <property type="molecule type" value="Genomic_DNA"/>
</dbReference>
<dbReference type="GO" id="GO:0043531">
    <property type="term" value="F:ADP binding"/>
    <property type="evidence" value="ECO:0007669"/>
    <property type="project" value="InterPro"/>
</dbReference>
<dbReference type="Gene3D" id="3.80.10.10">
    <property type="entry name" value="Ribonuclease Inhibitor"/>
    <property type="match status" value="2"/>
</dbReference>
<dbReference type="InterPro" id="IPR002182">
    <property type="entry name" value="NB-ARC"/>
</dbReference>
<dbReference type="InterPro" id="IPR050905">
    <property type="entry name" value="Plant_NBS-LRR"/>
</dbReference>
<keyword evidence="3" id="KW-0677">Repeat</keyword>
<dbReference type="AlphaFoldDB" id="A0A6D2JLE6"/>
<dbReference type="PANTHER" id="PTHR33463:SF220">
    <property type="entry name" value="NB-ARC DOMAIN-CONTAINING PROTEIN"/>
    <property type="match status" value="1"/>
</dbReference>
<evidence type="ECO:0000256" key="7">
    <source>
        <dbReference type="SAM" id="Coils"/>
    </source>
</evidence>
<dbReference type="SUPFAM" id="SSF52058">
    <property type="entry name" value="L domain-like"/>
    <property type="match status" value="1"/>
</dbReference>
<dbReference type="GO" id="GO:0006952">
    <property type="term" value="P:defense response"/>
    <property type="evidence" value="ECO:0007669"/>
    <property type="project" value="UniProtKB-KW"/>
</dbReference>
<evidence type="ECO:0000256" key="5">
    <source>
        <dbReference type="ARBA" id="ARBA00022821"/>
    </source>
</evidence>
<accession>A0A6D2JLE6</accession>
<keyword evidence="4" id="KW-0547">Nucleotide-binding</keyword>